<evidence type="ECO:0000256" key="3">
    <source>
        <dbReference type="ARBA" id="ARBA00022692"/>
    </source>
</evidence>
<evidence type="ECO:0000313" key="9">
    <source>
        <dbReference type="Proteomes" id="UP000182762"/>
    </source>
</evidence>
<comment type="subcellular location">
    <subcellularLocation>
        <location evidence="1">Cell membrane</location>
        <topology evidence="1">Multi-pass membrane protein</topology>
    </subcellularLocation>
</comment>
<dbReference type="Gene3D" id="3.40.1710.10">
    <property type="entry name" value="abc type-2 transporter like domain"/>
    <property type="match status" value="1"/>
</dbReference>
<feature type="domain" description="ABC-2 type transporter transmembrane" evidence="7">
    <location>
        <begin position="9"/>
        <end position="346"/>
    </location>
</feature>
<feature type="transmembrane region" description="Helical" evidence="6">
    <location>
        <begin position="235"/>
        <end position="257"/>
    </location>
</feature>
<feature type="transmembrane region" description="Helical" evidence="6">
    <location>
        <begin position="327"/>
        <end position="350"/>
    </location>
</feature>
<feature type="transmembrane region" description="Helical" evidence="6">
    <location>
        <begin position="263"/>
        <end position="282"/>
    </location>
</feature>
<reference evidence="8 9" key="1">
    <citation type="submission" date="2016-10" db="EMBL/GenBank/DDBJ databases">
        <authorList>
            <person name="Varghese N."/>
            <person name="Submissions S."/>
        </authorList>
    </citation>
    <scope>NUCLEOTIDE SEQUENCE [LARGE SCALE GENOMIC DNA]</scope>
    <source>
        <strain evidence="8 9">DSM 13796</strain>
    </source>
</reference>
<comment type="caution">
    <text evidence="8">The sequence shown here is derived from an EMBL/GenBank/DDBJ whole genome shotgun (WGS) entry which is preliminary data.</text>
</comment>
<dbReference type="InterPro" id="IPR013525">
    <property type="entry name" value="ABC2_TM"/>
</dbReference>
<dbReference type="PANTHER" id="PTHR30294">
    <property type="entry name" value="MEMBRANE COMPONENT OF ABC TRANSPORTER YHHJ-RELATED"/>
    <property type="match status" value="1"/>
</dbReference>
<dbReference type="EMBL" id="FOXX01000014">
    <property type="protein sequence ID" value="SFQ84641.1"/>
    <property type="molecule type" value="Genomic_DNA"/>
</dbReference>
<keyword evidence="2" id="KW-1003">Cell membrane</keyword>
<evidence type="ECO:0000256" key="1">
    <source>
        <dbReference type="ARBA" id="ARBA00004651"/>
    </source>
</evidence>
<feature type="transmembrane region" description="Helical" evidence="6">
    <location>
        <begin position="154"/>
        <end position="179"/>
    </location>
</feature>
<keyword evidence="9" id="KW-1185">Reference proteome</keyword>
<proteinExistence type="predicted"/>
<organism evidence="8 9">
    <name type="scientific">Priestia endophytica DSM 13796</name>
    <dbReference type="NCBI Taxonomy" id="1121089"/>
    <lineage>
        <taxon>Bacteria</taxon>
        <taxon>Bacillati</taxon>
        <taxon>Bacillota</taxon>
        <taxon>Bacilli</taxon>
        <taxon>Bacillales</taxon>
        <taxon>Bacillaceae</taxon>
        <taxon>Priestia</taxon>
    </lineage>
</organism>
<evidence type="ECO:0000259" key="7">
    <source>
        <dbReference type="Pfam" id="PF12698"/>
    </source>
</evidence>
<gene>
    <name evidence="8" type="ORF">SAMN02745910_04239</name>
</gene>
<protein>
    <submittedName>
        <fullName evidence="8">ABC-type multidrug transport system, permease component</fullName>
    </submittedName>
</protein>
<dbReference type="InterPro" id="IPR051449">
    <property type="entry name" value="ABC-2_transporter_component"/>
</dbReference>
<feature type="transmembrane region" description="Helical" evidence="6">
    <location>
        <begin position="6"/>
        <end position="25"/>
    </location>
</feature>
<feature type="transmembrane region" description="Helical" evidence="6">
    <location>
        <begin position="199"/>
        <end position="223"/>
    </location>
</feature>
<keyword evidence="3 6" id="KW-0812">Transmembrane</keyword>
<evidence type="ECO:0000256" key="2">
    <source>
        <dbReference type="ARBA" id="ARBA00022475"/>
    </source>
</evidence>
<evidence type="ECO:0000256" key="4">
    <source>
        <dbReference type="ARBA" id="ARBA00022989"/>
    </source>
</evidence>
<evidence type="ECO:0000313" key="8">
    <source>
        <dbReference type="EMBL" id="SFQ84641.1"/>
    </source>
</evidence>
<evidence type="ECO:0000256" key="5">
    <source>
        <dbReference type="ARBA" id="ARBA00023136"/>
    </source>
</evidence>
<keyword evidence="5 6" id="KW-0472">Membrane</keyword>
<dbReference type="PANTHER" id="PTHR30294:SF29">
    <property type="entry name" value="MULTIDRUG ABC TRANSPORTER PERMEASE YBHS-RELATED"/>
    <property type="match status" value="1"/>
</dbReference>
<dbReference type="Proteomes" id="UP000182762">
    <property type="component" value="Unassembled WGS sequence"/>
</dbReference>
<dbReference type="Pfam" id="PF12698">
    <property type="entry name" value="ABC2_membrane_3"/>
    <property type="match status" value="1"/>
</dbReference>
<evidence type="ECO:0000256" key="6">
    <source>
        <dbReference type="SAM" id="Phobius"/>
    </source>
</evidence>
<sequence length="362" mass="40638">MLREPFYIGISIVLPIMFYIFFSIITSGSATVPIALVDNANNANSKEFTSLFSEKLDDKRDLEASYWEIVSTDAKESMNMFNNREVMSVVIIPERFDENSKVTMKTHNVNSDYTKNYQLRLDELINYYNHNKFDADKQISIKEQSWVSKDIPMLTYMASSLLVFAFLYGGMVNTGVLIAREWEEDTVKELLLSPVSKTYLVIGKMLSGLIPTFISGGIIYLLIYLIQGFKPTGSLLLISLLVLITALLGVGIGVLIGSLTKRILPTIQINIIIAVVSLIIGGGFSPLDGLAWGGISQYVYYFSKILPPYYAFKAGHLIMNTEFLDNFFMYLLIVFGSSLVIIFLASLYLSKGLKQAPRPKVY</sequence>
<keyword evidence="4 6" id="KW-1133">Transmembrane helix</keyword>
<name>A0A1I6BUS0_9BACI</name>
<accession>A0A1I6BUS0</accession>